<gene>
    <name evidence="12" type="ORF">Q5Y72_19175</name>
</gene>
<dbReference type="InterPro" id="IPR029009">
    <property type="entry name" value="ASB_dom_sf"/>
</dbReference>
<keyword evidence="5" id="KW-0004">4Fe-4S</keyword>
<dbReference type="RefSeq" id="WP_305964996.1">
    <property type="nucleotide sequence ID" value="NZ_JAVAMQ010000041.1"/>
</dbReference>
<keyword evidence="13" id="KW-1185">Reference proteome</keyword>
<keyword evidence="7" id="KW-0408">Iron</keyword>
<dbReference type="PANTHER" id="PTHR30182">
    <property type="entry name" value="L-SERINE DEHYDRATASE"/>
    <property type="match status" value="1"/>
</dbReference>
<evidence type="ECO:0000259" key="11">
    <source>
        <dbReference type="Pfam" id="PF03315"/>
    </source>
</evidence>
<dbReference type="Proteomes" id="UP001224997">
    <property type="component" value="Unassembled WGS sequence"/>
</dbReference>
<evidence type="ECO:0000256" key="7">
    <source>
        <dbReference type="ARBA" id="ARBA00023004"/>
    </source>
</evidence>
<dbReference type="EMBL" id="JAVAMQ010000041">
    <property type="protein sequence ID" value="MDP5309197.1"/>
    <property type="molecule type" value="Genomic_DNA"/>
</dbReference>
<comment type="cofactor">
    <cofactor evidence="1">
        <name>[4Fe-4S] cluster</name>
        <dbReference type="ChEBI" id="CHEBI:49883"/>
    </cofactor>
</comment>
<dbReference type="Pfam" id="PF03315">
    <property type="entry name" value="SDH_beta"/>
    <property type="match status" value="1"/>
</dbReference>
<evidence type="ECO:0000256" key="8">
    <source>
        <dbReference type="ARBA" id="ARBA00023014"/>
    </source>
</evidence>
<accession>A0ABT9JJF6</accession>
<dbReference type="EC" id="4.3.1.17" evidence="3"/>
<evidence type="ECO:0000313" key="13">
    <source>
        <dbReference type="Proteomes" id="UP001224997"/>
    </source>
</evidence>
<feature type="non-terminal residue" evidence="12">
    <location>
        <position position="173"/>
    </location>
</feature>
<feature type="domain" description="Serine dehydratase beta chain" evidence="11">
    <location>
        <begin position="4"/>
        <end position="159"/>
    </location>
</feature>
<name>A0ABT9JJF6_9RHOB</name>
<evidence type="ECO:0000256" key="3">
    <source>
        <dbReference type="ARBA" id="ARBA00012093"/>
    </source>
</evidence>
<comment type="catalytic activity">
    <reaction evidence="10">
        <text>L-serine = pyruvate + NH4(+)</text>
        <dbReference type="Rhea" id="RHEA:19169"/>
        <dbReference type="ChEBI" id="CHEBI:15361"/>
        <dbReference type="ChEBI" id="CHEBI:28938"/>
        <dbReference type="ChEBI" id="CHEBI:33384"/>
        <dbReference type="EC" id="4.3.1.17"/>
    </reaction>
</comment>
<proteinExistence type="inferred from homology"/>
<dbReference type="SUPFAM" id="SSF143548">
    <property type="entry name" value="Serine metabolism enzymes domain"/>
    <property type="match status" value="1"/>
</dbReference>
<keyword evidence="4" id="KW-0312">Gluconeogenesis</keyword>
<dbReference type="Gene3D" id="3.30.1330.90">
    <property type="entry name" value="D-3-phosphoglycerate dehydrogenase, domain 3"/>
    <property type="match status" value="1"/>
</dbReference>
<evidence type="ECO:0000256" key="9">
    <source>
        <dbReference type="ARBA" id="ARBA00023239"/>
    </source>
</evidence>
<evidence type="ECO:0000256" key="2">
    <source>
        <dbReference type="ARBA" id="ARBA00008636"/>
    </source>
</evidence>
<evidence type="ECO:0000256" key="5">
    <source>
        <dbReference type="ARBA" id="ARBA00022485"/>
    </source>
</evidence>
<evidence type="ECO:0000256" key="6">
    <source>
        <dbReference type="ARBA" id="ARBA00022723"/>
    </source>
</evidence>
<sequence>MFISVVDIFKIGVGPSSSHTMGPMTAAAAFLKAVQDGGAAFDPATLTALEAELCGSLVFTGKGHATDRAVILGLMGFEPASLNAEFAEARLTEMRATGRLAPPGLPEVAFDPERHVIFDYGPPLAMHANGMKLRALSNGAVLLEETYYSIGGGFIATESEMLASRSRKSAPLG</sequence>
<evidence type="ECO:0000256" key="10">
    <source>
        <dbReference type="ARBA" id="ARBA00049406"/>
    </source>
</evidence>
<keyword evidence="9" id="KW-0456">Lyase</keyword>
<keyword evidence="8" id="KW-0411">Iron-sulfur</keyword>
<protein>
    <recommendedName>
        <fullName evidence="3">L-serine ammonia-lyase</fullName>
        <ecNumber evidence="3">4.3.1.17</ecNumber>
    </recommendedName>
</protein>
<comment type="caution">
    <text evidence="12">The sequence shown here is derived from an EMBL/GenBank/DDBJ whole genome shotgun (WGS) entry which is preliminary data.</text>
</comment>
<organism evidence="12 13">
    <name type="scientific">Paracoccus spongiarum</name>
    <dbReference type="NCBI Taxonomy" id="3064387"/>
    <lineage>
        <taxon>Bacteria</taxon>
        <taxon>Pseudomonadati</taxon>
        <taxon>Pseudomonadota</taxon>
        <taxon>Alphaproteobacteria</taxon>
        <taxon>Rhodobacterales</taxon>
        <taxon>Paracoccaceae</taxon>
        <taxon>Paracoccus</taxon>
    </lineage>
</organism>
<comment type="similarity">
    <text evidence="2">Belongs to the iron-sulfur dependent L-serine dehydratase family.</text>
</comment>
<evidence type="ECO:0000313" key="12">
    <source>
        <dbReference type="EMBL" id="MDP5309197.1"/>
    </source>
</evidence>
<dbReference type="InterPro" id="IPR005131">
    <property type="entry name" value="Ser_deHydtase_bsu"/>
</dbReference>
<reference evidence="12 13" key="1">
    <citation type="submission" date="2023-08" db="EMBL/GenBank/DDBJ databases">
        <authorList>
            <person name="Park J.-S."/>
        </authorList>
    </citation>
    <scope>NUCLEOTIDE SEQUENCE [LARGE SCALE GENOMIC DNA]</scope>
    <source>
        <strain evidence="12 13">2205BS29-5</strain>
    </source>
</reference>
<dbReference type="PANTHER" id="PTHR30182:SF1">
    <property type="entry name" value="L-SERINE DEHYDRATASE 1"/>
    <property type="match status" value="1"/>
</dbReference>
<keyword evidence="6" id="KW-0479">Metal-binding</keyword>
<evidence type="ECO:0000256" key="1">
    <source>
        <dbReference type="ARBA" id="ARBA00001966"/>
    </source>
</evidence>
<dbReference type="InterPro" id="IPR051318">
    <property type="entry name" value="Fe-S_L-Ser"/>
</dbReference>
<evidence type="ECO:0000256" key="4">
    <source>
        <dbReference type="ARBA" id="ARBA00022432"/>
    </source>
</evidence>